<dbReference type="Proteomes" id="UP000011087">
    <property type="component" value="Unassembled WGS sequence"/>
</dbReference>
<dbReference type="GeneID" id="17300749"/>
<evidence type="ECO:0000313" key="3">
    <source>
        <dbReference type="EnsemblProtists" id="EKX44061"/>
    </source>
</evidence>
<sequence length="152" mass="17418">MEVNRVDDINDAIYKLGVIVGEKTDLTGMSPLHKACQYGRVQNVEKLINEGADVLATNDVYPSVLCRGCIHNQNEQGFNQRDYVEIINLLCSSSRRLLEMKDATGMTAAELAKKYQDNVLQQLLEKKVENLRNEREKAEEKRIRNKPKVRRL</sequence>
<dbReference type="InterPro" id="IPR036770">
    <property type="entry name" value="Ankyrin_rpt-contain_sf"/>
</dbReference>
<gene>
    <name evidence="2" type="ORF">GUITHDRAFT_109849</name>
</gene>
<feature type="repeat" description="ANK" evidence="1">
    <location>
        <begin position="27"/>
        <end position="59"/>
    </location>
</feature>
<keyword evidence="4" id="KW-1185">Reference proteome</keyword>
<dbReference type="PROSITE" id="PS50297">
    <property type="entry name" value="ANK_REP_REGION"/>
    <property type="match status" value="1"/>
</dbReference>
<dbReference type="KEGG" id="gtt:GUITHDRAFT_109849"/>
<dbReference type="HOGENOM" id="CLU_1725795_0_0_1"/>
<dbReference type="Pfam" id="PF00023">
    <property type="entry name" value="Ank"/>
    <property type="match status" value="1"/>
</dbReference>
<dbReference type="SMART" id="SM00248">
    <property type="entry name" value="ANK"/>
    <property type="match status" value="1"/>
</dbReference>
<dbReference type="PaxDb" id="55529-EKX44061"/>
<keyword evidence="1" id="KW-0040">ANK repeat</keyword>
<proteinExistence type="predicted"/>
<reference evidence="4" key="2">
    <citation type="submission" date="2012-11" db="EMBL/GenBank/DDBJ databases">
        <authorList>
            <person name="Kuo A."/>
            <person name="Curtis B.A."/>
            <person name="Tanifuji G."/>
            <person name="Burki F."/>
            <person name="Gruber A."/>
            <person name="Irimia M."/>
            <person name="Maruyama S."/>
            <person name="Arias M.C."/>
            <person name="Ball S.G."/>
            <person name="Gile G.H."/>
            <person name="Hirakawa Y."/>
            <person name="Hopkins J.F."/>
            <person name="Rensing S.A."/>
            <person name="Schmutz J."/>
            <person name="Symeonidi A."/>
            <person name="Elias M."/>
            <person name="Eveleigh R.J."/>
            <person name="Herman E.K."/>
            <person name="Klute M.J."/>
            <person name="Nakayama T."/>
            <person name="Obornik M."/>
            <person name="Reyes-Prieto A."/>
            <person name="Armbrust E.V."/>
            <person name="Aves S.J."/>
            <person name="Beiko R.G."/>
            <person name="Coutinho P."/>
            <person name="Dacks J.B."/>
            <person name="Durnford D.G."/>
            <person name="Fast N.M."/>
            <person name="Green B.R."/>
            <person name="Grisdale C."/>
            <person name="Hempe F."/>
            <person name="Henrissat B."/>
            <person name="Hoppner M.P."/>
            <person name="Ishida K.-I."/>
            <person name="Kim E."/>
            <person name="Koreny L."/>
            <person name="Kroth P.G."/>
            <person name="Liu Y."/>
            <person name="Malik S.-B."/>
            <person name="Maier U.G."/>
            <person name="McRose D."/>
            <person name="Mock T."/>
            <person name="Neilson J.A."/>
            <person name="Onodera N.T."/>
            <person name="Poole A.M."/>
            <person name="Pritham E.J."/>
            <person name="Richards T.A."/>
            <person name="Rocap G."/>
            <person name="Roy S.W."/>
            <person name="Sarai C."/>
            <person name="Schaack S."/>
            <person name="Shirato S."/>
            <person name="Slamovits C.H."/>
            <person name="Spencer D.F."/>
            <person name="Suzuki S."/>
            <person name="Worden A.Z."/>
            <person name="Zauner S."/>
            <person name="Barry K."/>
            <person name="Bell C."/>
            <person name="Bharti A.K."/>
            <person name="Crow J.A."/>
            <person name="Grimwood J."/>
            <person name="Kramer R."/>
            <person name="Lindquist E."/>
            <person name="Lucas S."/>
            <person name="Salamov A."/>
            <person name="McFadden G.I."/>
            <person name="Lane C.E."/>
            <person name="Keeling P.J."/>
            <person name="Gray M.W."/>
            <person name="Grigoriev I.V."/>
            <person name="Archibald J.M."/>
        </authorList>
    </citation>
    <scope>NUCLEOTIDE SEQUENCE</scope>
    <source>
        <strain evidence="4">CCMP2712</strain>
    </source>
</reference>
<dbReference type="Gene3D" id="1.25.40.20">
    <property type="entry name" value="Ankyrin repeat-containing domain"/>
    <property type="match status" value="1"/>
</dbReference>
<reference evidence="2 4" key="1">
    <citation type="journal article" date="2012" name="Nature">
        <title>Algal genomes reveal evolutionary mosaicism and the fate of nucleomorphs.</title>
        <authorList>
            <consortium name="DOE Joint Genome Institute"/>
            <person name="Curtis B.A."/>
            <person name="Tanifuji G."/>
            <person name="Burki F."/>
            <person name="Gruber A."/>
            <person name="Irimia M."/>
            <person name="Maruyama S."/>
            <person name="Arias M.C."/>
            <person name="Ball S.G."/>
            <person name="Gile G.H."/>
            <person name="Hirakawa Y."/>
            <person name="Hopkins J.F."/>
            <person name="Kuo A."/>
            <person name="Rensing S.A."/>
            <person name="Schmutz J."/>
            <person name="Symeonidi A."/>
            <person name="Elias M."/>
            <person name="Eveleigh R.J."/>
            <person name="Herman E.K."/>
            <person name="Klute M.J."/>
            <person name="Nakayama T."/>
            <person name="Obornik M."/>
            <person name="Reyes-Prieto A."/>
            <person name="Armbrust E.V."/>
            <person name="Aves S.J."/>
            <person name="Beiko R.G."/>
            <person name="Coutinho P."/>
            <person name="Dacks J.B."/>
            <person name="Durnford D.G."/>
            <person name="Fast N.M."/>
            <person name="Green B.R."/>
            <person name="Grisdale C.J."/>
            <person name="Hempel F."/>
            <person name="Henrissat B."/>
            <person name="Hoppner M.P."/>
            <person name="Ishida K."/>
            <person name="Kim E."/>
            <person name="Koreny L."/>
            <person name="Kroth P.G."/>
            <person name="Liu Y."/>
            <person name="Malik S.B."/>
            <person name="Maier U.G."/>
            <person name="McRose D."/>
            <person name="Mock T."/>
            <person name="Neilson J.A."/>
            <person name="Onodera N.T."/>
            <person name="Poole A.M."/>
            <person name="Pritham E.J."/>
            <person name="Richards T.A."/>
            <person name="Rocap G."/>
            <person name="Roy S.W."/>
            <person name="Sarai C."/>
            <person name="Schaack S."/>
            <person name="Shirato S."/>
            <person name="Slamovits C.H."/>
            <person name="Spencer D.F."/>
            <person name="Suzuki S."/>
            <person name="Worden A.Z."/>
            <person name="Zauner S."/>
            <person name="Barry K."/>
            <person name="Bell C."/>
            <person name="Bharti A.K."/>
            <person name="Crow J.A."/>
            <person name="Grimwood J."/>
            <person name="Kramer R."/>
            <person name="Lindquist E."/>
            <person name="Lucas S."/>
            <person name="Salamov A."/>
            <person name="McFadden G.I."/>
            <person name="Lane C.E."/>
            <person name="Keeling P.J."/>
            <person name="Gray M.W."/>
            <person name="Grigoriev I.V."/>
            <person name="Archibald J.M."/>
        </authorList>
    </citation>
    <scope>NUCLEOTIDE SEQUENCE</scope>
    <source>
        <strain evidence="2 4">CCMP2712</strain>
    </source>
</reference>
<dbReference type="AlphaFoldDB" id="L1J6B6"/>
<dbReference type="InterPro" id="IPR002110">
    <property type="entry name" value="Ankyrin_rpt"/>
</dbReference>
<protein>
    <submittedName>
        <fullName evidence="2 3">Uncharacterized protein</fullName>
    </submittedName>
</protein>
<dbReference type="EMBL" id="JH993006">
    <property type="protein sequence ID" value="EKX44061.1"/>
    <property type="molecule type" value="Genomic_DNA"/>
</dbReference>
<name>L1J6B6_GUITC</name>
<dbReference type="EnsemblProtists" id="EKX44061">
    <property type="protein sequence ID" value="EKX44061"/>
    <property type="gene ID" value="GUITHDRAFT_109849"/>
</dbReference>
<dbReference type="PROSITE" id="PS50088">
    <property type="entry name" value="ANK_REPEAT"/>
    <property type="match status" value="1"/>
</dbReference>
<accession>L1J6B6</accession>
<organism evidence="2">
    <name type="scientific">Guillardia theta (strain CCMP2712)</name>
    <name type="common">Cryptophyte</name>
    <dbReference type="NCBI Taxonomy" id="905079"/>
    <lineage>
        <taxon>Eukaryota</taxon>
        <taxon>Cryptophyceae</taxon>
        <taxon>Pyrenomonadales</taxon>
        <taxon>Geminigeraceae</taxon>
        <taxon>Guillardia</taxon>
    </lineage>
</organism>
<evidence type="ECO:0000313" key="4">
    <source>
        <dbReference type="Proteomes" id="UP000011087"/>
    </source>
</evidence>
<evidence type="ECO:0000256" key="1">
    <source>
        <dbReference type="PROSITE-ProRule" id="PRU00023"/>
    </source>
</evidence>
<dbReference type="RefSeq" id="XP_005831041.1">
    <property type="nucleotide sequence ID" value="XM_005830984.1"/>
</dbReference>
<reference evidence="3" key="3">
    <citation type="submission" date="2016-03" db="UniProtKB">
        <authorList>
            <consortium name="EnsemblProtists"/>
        </authorList>
    </citation>
    <scope>IDENTIFICATION</scope>
</reference>
<dbReference type="SUPFAM" id="SSF48403">
    <property type="entry name" value="Ankyrin repeat"/>
    <property type="match status" value="1"/>
</dbReference>
<evidence type="ECO:0000313" key="2">
    <source>
        <dbReference type="EMBL" id="EKX44061.1"/>
    </source>
</evidence>